<proteinExistence type="predicted"/>
<gene>
    <name evidence="2" type="ORF">BCT23_14910</name>
</gene>
<dbReference type="Pfam" id="PF13322">
    <property type="entry name" value="DUF4092"/>
    <property type="match status" value="1"/>
</dbReference>
<dbReference type="PANTHER" id="PTHR15730">
    <property type="entry name" value="EXPERIMENTAL AUTOIMMUNE PROSTATITIS ANTIGEN 2-RELATED"/>
    <property type="match status" value="1"/>
</dbReference>
<dbReference type="PANTHER" id="PTHR15730:SF5">
    <property type="entry name" value="SI:CH211-210B2.2-RELATED"/>
    <property type="match status" value="1"/>
</dbReference>
<evidence type="ECO:0000259" key="1">
    <source>
        <dbReference type="PROSITE" id="PS51723"/>
    </source>
</evidence>
<protein>
    <submittedName>
        <fullName evidence="2">Accessory colonization factor AcfD</fullName>
    </submittedName>
</protein>
<dbReference type="PROSITE" id="PS51257">
    <property type="entry name" value="PROKAR_LIPOPROTEIN"/>
    <property type="match status" value="1"/>
</dbReference>
<dbReference type="InterPro" id="IPR051244">
    <property type="entry name" value="TCAF"/>
</dbReference>
<dbReference type="SMART" id="SM01276">
    <property type="entry name" value="M60-like"/>
    <property type="match status" value="1"/>
</dbReference>
<comment type="caution">
    <text evidence="2">The sequence shown here is derived from an EMBL/GenBank/DDBJ whole genome shotgun (WGS) entry which is preliminary data.</text>
</comment>
<sequence>MNNKKLLYVLIAAALTGCNNDDSVVLPEPETPNPEIQEPAVPGIGPDGLPDIGVNDPIVAGEFSLDSNLIFGSSVTCNGQPANAFEFEQRESVACDVEGMTLATFSHVFDTPERQQDGEIVRHKLTLSDADEFTDNPDMATNALALVRSVAVSHEKQIDFDFTTSQAKLDFIATYSNDLDMAPEDFKELIEEAPAEENLVDKLPSTHVPDIEPEVSPGTSVDLNAGFVSADAESAYQYTPKEAILSKAAITDSLGTPVQGLAYFSKSSRGKTDENGLFEFVWGESISFGIDTFELGSVRGNQTAFELSDLGPDQRGRNAEALVKRYGNTQQSHIEVSETVERVFAQYPNVINEVISLSLSDKDTTLDIGGGQTATVAAEFAKQFTEGLAADIDAAICNGACDNASTLASSNDTRVASDDLANIQADINKLWGINGEEKNGWKPVDAFHVFADATNFYGSVGAARGQAAVNVSNRAIPIMMARNDNNYWISFGEYKAYDEGDLAYITEKPSAQIVDKVGGSTATYGLPFASLGQIGAGKIMVVGNARYNSILVCPTNYSWNNAVNSNAECVGREDSNDMKHFFSNVIRYLTNRADSEVINVGTNIPYVYFAKAGQWAGNQADYKIADAFNVTTNQLSHFDDINPKETPLLIINGFEYKFGDGSHYTLPHSANLDKPKLTQKDVNALIEYARQGGSILVMETVTDTNNAGELGRLLDAAGIAFGMGGSVVPTGNGPNDGYADRVRANREYGLWIIEHYATVANGDGVAPKLPYNIDKTTGQVTWDFLEQQKPDDKPDLLTASYEGIDDKGKPATFKAFIREEDHFYKGSDGKWELDANGQPILNEESLENAKNTLLSKFEVKGKRTYQECLRSDYHYEINCLEYRPGNSIPLTGGMSRPIYTKLGLGSEEAKAMIKAADLGTNIERLYQHETYFRTSGKEGERLSSVDLKRIYNNMSVWLWNDLDYRYESGKDDELGFERFTQFLNCYTSNSGATGTACPEDLWHSLTQLNMVYGLQDREYAGQMNPSYPLNYMEKPLTRLMLGRSFWDHKVKVDIRQFPGEPTGYHGGDSMTFDMRNQTARYFAGNRQATGQWAVAHQPFTVVSSEPVTITVGLHDDLTGRDKHELALMRPPRMQKSFKVDGSGTFTVPYGGLIYVQGGTSSAVKIDLSGTVHAPLYDKARKGWVNSIDSPAPIGEVVSDTFIYTAPKANLNASNIDGGVVQFADDLDQFSADLNDFYGRDDGLVEGSVNRAATHKDIPNNRHAFVNDVAISIGAAHSGYPVMNSGFNASSDEINTDPLNNWLIWHEVGHNAAEAPFTVEGATEVANNLVGLYMQQKHLGTMPRVERDIRIAPDFVKEENGHAWGAGGAGERLLMFAQLKEWAQTEFAIDKWYEEGKVPAYYSDEAGMEGFHLFTLMHRLTRNASDPAMSLHGDNQCRDQNLGKSDTLMLCASYAAQTDLTDFFAAWNPGVVANMLPGQSAPKYTGGITSEGEKAVAALNLPKPIRNPLAINSVTVFTAPSYF</sequence>
<evidence type="ECO:0000313" key="2">
    <source>
        <dbReference type="EMBL" id="PMN92278.1"/>
    </source>
</evidence>
<accession>A0A2N7LAX1</accession>
<dbReference type="RefSeq" id="WP_102390789.1">
    <property type="nucleotide sequence ID" value="NZ_MDAL01000018.1"/>
</dbReference>
<organism evidence="2 3">
    <name type="scientific">Enterovibrio norvegicus</name>
    <dbReference type="NCBI Taxonomy" id="188144"/>
    <lineage>
        <taxon>Bacteria</taxon>
        <taxon>Pseudomonadati</taxon>
        <taxon>Pseudomonadota</taxon>
        <taxon>Gammaproteobacteria</taxon>
        <taxon>Vibrionales</taxon>
        <taxon>Vibrionaceae</taxon>
        <taxon>Enterovibrio</taxon>
    </lineage>
</organism>
<evidence type="ECO:0000313" key="3">
    <source>
        <dbReference type="Proteomes" id="UP000235387"/>
    </source>
</evidence>
<dbReference type="Pfam" id="PF13402">
    <property type="entry name" value="Peptidase_M60"/>
    <property type="match status" value="1"/>
</dbReference>
<feature type="domain" description="Peptidase M60" evidence="1">
    <location>
        <begin position="1084"/>
        <end position="1383"/>
    </location>
</feature>
<dbReference type="InterPro" id="IPR031161">
    <property type="entry name" value="Peptidase_M60_dom"/>
</dbReference>
<name>A0A2N7LAX1_9GAMM</name>
<dbReference type="NCBIfam" id="NF037974">
    <property type="entry name" value="SslE_AcfD_Zn_LP"/>
    <property type="match status" value="1"/>
</dbReference>
<dbReference type="Gene3D" id="3.40.390.80">
    <property type="entry name" value="Peptidase M60, enhancin-like domain 2"/>
    <property type="match status" value="1"/>
</dbReference>
<dbReference type="Gene3D" id="1.10.390.30">
    <property type="entry name" value="Peptidase M60, enhancin-like domain 3"/>
    <property type="match status" value="1"/>
</dbReference>
<dbReference type="InterPro" id="IPR025385">
    <property type="entry name" value="DUF4092"/>
</dbReference>
<dbReference type="PROSITE" id="PS51723">
    <property type="entry name" value="PEPTIDASE_M60"/>
    <property type="match status" value="1"/>
</dbReference>
<dbReference type="EMBL" id="MDAL01000018">
    <property type="protein sequence ID" value="PMN92278.1"/>
    <property type="molecule type" value="Genomic_DNA"/>
</dbReference>
<dbReference type="InterPro" id="IPR042279">
    <property type="entry name" value="Pep_M60_3"/>
</dbReference>
<reference evidence="3" key="1">
    <citation type="submission" date="2016-07" db="EMBL/GenBank/DDBJ databases">
        <title>Nontailed viruses are major unrecognized killers of bacteria in the ocean.</title>
        <authorList>
            <person name="Kauffman K."/>
            <person name="Hussain F."/>
            <person name="Yang J."/>
            <person name="Arevalo P."/>
            <person name="Brown J."/>
            <person name="Cutler M."/>
            <person name="Kelly L."/>
            <person name="Polz M.F."/>
        </authorList>
    </citation>
    <scope>NUCLEOTIDE SEQUENCE [LARGE SCALE GENOMIC DNA]</scope>
    <source>
        <strain evidence="3">10N.261.45.A10</strain>
    </source>
</reference>
<dbReference type="Proteomes" id="UP000235387">
    <property type="component" value="Unassembled WGS sequence"/>
</dbReference>